<reference evidence="2" key="1">
    <citation type="submission" date="2018-01" db="EMBL/GenBank/DDBJ databases">
        <authorList>
            <person name="Mao J.F."/>
        </authorList>
    </citation>
    <scope>NUCLEOTIDE SEQUENCE</scope>
    <source>
        <strain evidence="2">Huo1</strain>
        <tissue evidence="2">Leaf</tissue>
    </source>
</reference>
<feature type="coiled-coil region" evidence="1">
    <location>
        <begin position="48"/>
        <end position="75"/>
    </location>
</feature>
<name>A0A8X9AD70_SALSN</name>
<dbReference type="AlphaFoldDB" id="A0A8X9AD70"/>
<dbReference type="PANTHER" id="PTHR46519">
    <property type="entry name" value="RING/U-BOX SUPERFAMILY PROTEIN"/>
    <property type="match status" value="1"/>
</dbReference>
<dbReference type="EMBL" id="PNBA02000001">
    <property type="protein sequence ID" value="KAG6436346.1"/>
    <property type="molecule type" value="Genomic_DNA"/>
</dbReference>
<dbReference type="PANTHER" id="PTHR46519:SF3">
    <property type="entry name" value="RING_U-BOX SUPERFAMILY PROTEIN"/>
    <property type="match status" value="1"/>
</dbReference>
<proteinExistence type="predicted"/>
<gene>
    <name evidence="2" type="ORF">SASPL_101242</name>
</gene>
<keyword evidence="3" id="KW-1185">Reference proteome</keyword>
<dbReference type="Proteomes" id="UP000298416">
    <property type="component" value="Unassembled WGS sequence"/>
</dbReference>
<keyword evidence="1" id="KW-0175">Coiled coil</keyword>
<reference evidence="2" key="2">
    <citation type="submission" date="2020-08" db="EMBL/GenBank/DDBJ databases">
        <title>Plant Genome Project.</title>
        <authorList>
            <person name="Zhang R.-G."/>
        </authorList>
    </citation>
    <scope>NUCLEOTIDE SEQUENCE</scope>
    <source>
        <strain evidence="2">Huo1</strain>
        <tissue evidence="2">Leaf</tissue>
    </source>
</reference>
<accession>A0A8X9AD70</accession>
<evidence type="ECO:0000313" key="2">
    <source>
        <dbReference type="EMBL" id="KAG6436346.1"/>
    </source>
</evidence>
<evidence type="ECO:0000313" key="3">
    <source>
        <dbReference type="Proteomes" id="UP000298416"/>
    </source>
</evidence>
<organism evidence="2">
    <name type="scientific">Salvia splendens</name>
    <name type="common">Scarlet sage</name>
    <dbReference type="NCBI Taxonomy" id="180675"/>
    <lineage>
        <taxon>Eukaryota</taxon>
        <taxon>Viridiplantae</taxon>
        <taxon>Streptophyta</taxon>
        <taxon>Embryophyta</taxon>
        <taxon>Tracheophyta</taxon>
        <taxon>Spermatophyta</taxon>
        <taxon>Magnoliopsida</taxon>
        <taxon>eudicotyledons</taxon>
        <taxon>Gunneridae</taxon>
        <taxon>Pentapetalae</taxon>
        <taxon>asterids</taxon>
        <taxon>lamiids</taxon>
        <taxon>Lamiales</taxon>
        <taxon>Lamiaceae</taxon>
        <taxon>Nepetoideae</taxon>
        <taxon>Mentheae</taxon>
        <taxon>Salviinae</taxon>
        <taxon>Salvia</taxon>
        <taxon>Salvia subgen. Calosphace</taxon>
        <taxon>core Calosphace</taxon>
    </lineage>
</organism>
<comment type="caution">
    <text evidence="2">The sequence shown here is derived from an EMBL/GenBank/DDBJ whole genome shotgun (WGS) entry which is preliminary data.</text>
</comment>
<evidence type="ECO:0000256" key="1">
    <source>
        <dbReference type="SAM" id="Coils"/>
    </source>
</evidence>
<sequence length="182" mass="20995">MEAAERNSFDPASSFVSTPQPLWDEKMQGASLPQCSLSQHFGTEWEVVNELRNNMARLQQRLNNMQSMLEQCMDMQIELQRSVQQEVSAALNHSFLTKGKFVYDGNMEYKSLLVASSRGVSMELCTERYLLLVSRQQYRYLIVQMWPHVYLFQVCCQTDPGYRDVSDVPGPSSQAVRAYFIQ</sequence>
<protein>
    <submittedName>
        <fullName evidence="2">Uncharacterized protein</fullName>
    </submittedName>
</protein>